<dbReference type="GO" id="GO:0019843">
    <property type="term" value="F:rRNA binding"/>
    <property type="evidence" value="ECO:0007669"/>
    <property type="project" value="UniProtKB-UniRule"/>
</dbReference>
<accession>A0A0G1NPF8</accession>
<evidence type="ECO:0000313" key="9">
    <source>
        <dbReference type="Proteomes" id="UP000034107"/>
    </source>
</evidence>
<dbReference type="Pfam" id="PF00453">
    <property type="entry name" value="Ribosomal_L20"/>
    <property type="match status" value="1"/>
</dbReference>
<dbReference type="AlphaFoldDB" id="A0A0G1NPF8"/>
<dbReference type="HAMAP" id="MF_00382">
    <property type="entry name" value="Ribosomal_bL20"/>
    <property type="match status" value="1"/>
</dbReference>
<dbReference type="GO" id="GO:1990904">
    <property type="term" value="C:ribonucleoprotein complex"/>
    <property type="evidence" value="ECO:0007669"/>
    <property type="project" value="UniProtKB-KW"/>
</dbReference>
<dbReference type="GO" id="GO:0006412">
    <property type="term" value="P:translation"/>
    <property type="evidence" value="ECO:0007669"/>
    <property type="project" value="InterPro"/>
</dbReference>
<feature type="region of interest" description="Disordered" evidence="7">
    <location>
        <begin position="111"/>
        <end position="131"/>
    </location>
</feature>
<evidence type="ECO:0000256" key="2">
    <source>
        <dbReference type="ARBA" id="ARBA00022980"/>
    </source>
</evidence>
<gene>
    <name evidence="5" type="primary">rplT</name>
    <name evidence="8" type="ORF">UX31_C0004G0030</name>
</gene>
<dbReference type="EMBL" id="LCLS01000004">
    <property type="protein sequence ID" value="KKU22301.1"/>
    <property type="molecule type" value="Genomic_DNA"/>
</dbReference>
<dbReference type="InterPro" id="IPR035566">
    <property type="entry name" value="Ribosomal_protein_bL20_C"/>
</dbReference>
<dbReference type="FunFam" id="1.10.1900.20:FF:000001">
    <property type="entry name" value="50S ribosomal protein L20"/>
    <property type="match status" value="1"/>
</dbReference>
<dbReference type="GO" id="GO:0003735">
    <property type="term" value="F:structural constituent of ribosome"/>
    <property type="evidence" value="ECO:0007669"/>
    <property type="project" value="InterPro"/>
</dbReference>
<dbReference type="GO" id="GO:0000027">
    <property type="term" value="P:ribosomal large subunit assembly"/>
    <property type="evidence" value="ECO:0007669"/>
    <property type="project" value="UniProtKB-UniRule"/>
</dbReference>
<dbReference type="PATRIC" id="fig|1618732.3.peg.204"/>
<keyword evidence="3 5" id="KW-0687">Ribonucleoprotein</keyword>
<dbReference type="PRINTS" id="PR00062">
    <property type="entry name" value="RIBOSOMALL20"/>
</dbReference>
<keyword evidence="5 6" id="KW-0694">RNA-binding</keyword>
<evidence type="ECO:0000256" key="5">
    <source>
        <dbReference type="HAMAP-Rule" id="MF_00382"/>
    </source>
</evidence>
<dbReference type="InterPro" id="IPR005813">
    <property type="entry name" value="Ribosomal_bL20"/>
</dbReference>
<evidence type="ECO:0000256" key="6">
    <source>
        <dbReference type="RuleBase" id="RU000560"/>
    </source>
</evidence>
<comment type="similarity">
    <text evidence="1 5 6">Belongs to the bacterial ribosomal protein bL20 family.</text>
</comment>
<evidence type="ECO:0000256" key="4">
    <source>
        <dbReference type="ARBA" id="ARBA00035172"/>
    </source>
</evidence>
<keyword evidence="5 6" id="KW-0699">rRNA-binding</keyword>
<sequence>MPRARKGTNTIKKRRKLLRQVKGYRWNRKSKVRRARQALLKAWTYAYRDRKTRKRDKRTLWQVKINAASREGGITYSQLINVLKQKGIKLDRKILADLAENEPETFKSVLQSAGVRASQKASSDDSEVSPE</sequence>
<reference evidence="8 9" key="1">
    <citation type="journal article" date="2015" name="Nature">
        <title>rRNA introns, odd ribosomes, and small enigmatic genomes across a large radiation of phyla.</title>
        <authorList>
            <person name="Brown C.T."/>
            <person name="Hug L.A."/>
            <person name="Thomas B.C."/>
            <person name="Sharon I."/>
            <person name="Castelle C.J."/>
            <person name="Singh A."/>
            <person name="Wilkins M.J."/>
            <person name="Williams K.H."/>
            <person name="Banfield J.F."/>
        </authorList>
    </citation>
    <scope>NUCLEOTIDE SEQUENCE [LARGE SCALE GENOMIC DNA]</scope>
</reference>
<organism evidence="8 9">
    <name type="scientific">Candidatus Nomurabacteria bacterium GW2011_GWA1_46_11</name>
    <dbReference type="NCBI Taxonomy" id="1618732"/>
    <lineage>
        <taxon>Bacteria</taxon>
        <taxon>Candidatus Nomuraibacteriota</taxon>
    </lineage>
</organism>
<evidence type="ECO:0000256" key="3">
    <source>
        <dbReference type="ARBA" id="ARBA00023274"/>
    </source>
</evidence>
<dbReference type="Gene3D" id="1.10.1900.20">
    <property type="entry name" value="Ribosomal protein L20"/>
    <property type="match status" value="1"/>
</dbReference>
<dbReference type="Gene3D" id="6.10.160.10">
    <property type="match status" value="1"/>
</dbReference>
<dbReference type="PANTHER" id="PTHR10986">
    <property type="entry name" value="39S RIBOSOMAL PROTEIN L20"/>
    <property type="match status" value="1"/>
</dbReference>
<evidence type="ECO:0000313" key="8">
    <source>
        <dbReference type="EMBL" id="KKU22301.1"/>
    </source>
</evidence>
<keyword evidence="2 5" id="KW-0689">Ribosomal protein</keyword>
<name>A0A0G1NPF8_9BACT</name>
<evidence type="ECO:0000256" key="7">
    <source>
        <dbReference type="SAM" id="MobiDB-lite"/>
    </source>
</evidence>
<dbReference type="CDD" id="cd07026">
    <property type="entry name" value="Ribosomal_L20"/>
    <property type="match status" value="1"/>
</dbReference>
<dbReference type="GO" id="GO:0005840">
    <property type="term" value="C:ribosome"/>
    <property type="evidence" value="ECO:0007669"/>
    <property type="project" value="UniProtKB-KW"/>
</dbReference>
<comment type="function">
    <text evidence="5 6">Binds directly to 23S ribosomal RNA and is necessary for the in vitro assembly process of the 50S ribosomal subunit. It is not involved in the protein synthesizing functions of that subunit.</text>
</comment>
<comment type="caution">
    <text evidence="8">The sequence shown here is derived from an EMBL/GenBank/DDBJ whole genome shotgun (WGS) entry which is preliminary data.</text>
</comment>
<proteinExistence type="inferred from homology"/>
<dbReference type="Proteomes" id="UP000034107">
    <property type="component" value="Unassembled WGS sequence"/>
</dbReference>
<protein>
    <recommendedName>
        <fullName evidence="4 5">Large ribosomal subunit protein bL20</fullName>
    </recommendedName>
</protein>
<dbReference type="NCBIfam" id="TIGR01032">
    <property type="entry name" value="rplT_bact"/>
    <property type="match status" value="1"/>
</dbReference>
<dbReference type="SUPFAM" id="SSF74731">
    <property type="entry name" value="Ribosomal protein L20"/>
    <property type="match status" value="1"/>
</dbReference>
<evidence type="ECO:0000256" key="1">
    <source>
        <dbReference type="ARBA" id="ARBA00007698"/>
    </source>
</evidence>